<dbReference type="GO" id="GO:0031177">
    <property type="term" value="F:phosphopantetheine binding"/>
    <property type="evidence" value="ECO:0007669"/>
    <property type="project" value="TreeGrafter"/>
</dbReference>
<dbReference type="KEGG" id="bcz:BCE33L1717"/>
<keyword evidence="5" id="KW-0677">Repeat</keyword>
<name>Q63CQ5_BACCZ</name>
<dbReference type="Pfam" id="PF00668">
    <property type="entry name" value="Condensation"/>
    <property type="match status" value="2"/>
</dbReference>
<dbReference type="InterPro" id="IPR036736">
    <property type="entry name" value="ACP-like_sf"/>
</dbReference>
<keyword evidence="6" id="KW-0547">Nucleotide-binding</keyword>
<evidence type="ECO:0000256" key="3">
    <source>
        <dbReference type="ARBA" id="ARBA00022450"/>
    </source>
</evidence>
<dbReference type="GO" id="GO:0043041">
    <property type="term" value="P:amino acid activation for nonribosomal peptide biosynthetic process"/>
    <property type="evidence" value="ECO:0007669"/>
    <property type="project" value="TreeGrafter"/>
</dbReference>
<dbReference type="InterPro" id="IPR020845">
    <property type="entry name" value="AMP-binding_CS"/>
</dbReference>
<dbReference type="RefSeq" id="WP_011198679.1">
    <property type="nucleotide sequence ID" value="NC_006274.1"/>
</dbReference>
<evidence type="ECO:0000259" key="9">
    <source>
        <dbReference type="PROSITE" id="PS50075"/>
    </source>
</evidence>
<dbReference type="InterPro" id="IPR045851">
    <property type="entry name" value="AMP-bd_C_sf"/>
</dbReference>
<dbReference type="GO" id="GO:0008610">
    <property type="term" value="P:lipid biosynthetic process"/>
    <property type="evidence" value="ECO:0007669"/>
    <property type="project" value="UniProtKB-ARBA"/>
</dbReference>
<dbReference type="InterPro" id="IPR042099">
    <property type="entry name" value="ANL_N_sf"/>
</dbReference>
<evidence type="ECO:0000256" key="7">
    <source>
        <dbReference type="ARBA" id="ARBA00022840"/>
    </source>
</evidence>
<feature type="domain" description="Carrier" evidence="9">
    <location>
        <begin position="700"/>
        <end position="774"/>
    </location>
</feature>
<reference evidence="11" key="1">
    <citation type="journal article" date="2006" name="J. Bacteriol.">
        <title>Pathogenomic sequence analysis of Bacillus cereus and Bacillus thuringiensis isolates closely related to Bacillus anthracis.</title>
        <authorList>
            <person name="Han C.S."/>
            <person name="Xie G."/>
            <person name="Challacombe J.F."/>
            <person name="Altherr M.R."/>
            <person name="Bhotika S.S."/>
            <person name="Brown N."/>
            <person name="Bruce D."/>
            <person name="Campbell C.S."/>
            <person name="Campbell M.L."/>
            <person name="Chen J."/>
            <person name="Chertkov O."/>
            <person name="Cleland C."/>
            <person name="Dimitrijevic M."/>
            <person name="Doggett N.A."/>
            <person name="Fawcett J.J."/>
            <person name="Glavina T."/>
            <person name="Goodwin L.A."/>
            <person name="Green L.D."/>
            <person name="Hill K.K."/>
            <person name="Hitchcock P."/>
            <person name="Jackson P.J."/>
            <person name="Keim P."/>
            <person name="Kewalramani A.R."/>
            <person name="Longmire J."/>
            <person name="Lucas S."/>
            <person name="Malfatti S."/>
            <person name="McMurry K."/>
            <person name="Meincke L.J."/>
            <person name="Misra M."/>
            <person name="Moseman B.L."/>
            <person name="Mundt M."/>
            <person name="Munk A.C."/>
            <person name="Okinaka R.T."/>
            <person name="Parson-Quintana B."/>
            <person name="Reilly L.P."/>
            <person name="Richardson P."/>
            <person name="Robinson D.L."/>
            <person name="Rubin E."/>
            <person name="Saunders E."/>
            <person name="Tapia R."/>
            <person name="Tesmer J.G."/>
            <person name="Thayer N."/>
            <person name="Thompson L.S."/>
            <person name="Tice H."/>
            <person name="Ticknor L.O."/>
            <person name="Wills P.L."/>
            <person name="Brettin T.S."/>
            <person name="Gilna P."/>
        </authorList>
    </citation>
    <scope>NUCLEOTIDE SEQUENCE [LARGE SCALE GENOMIC DNA]</scope>
    <source>
        <strain evidence="11">ZK / E33L</strain>
    </source>
</reference>
<dbReference type="Pfam" id="PF13193">
    <property type="entry name" value="AMP-binding_C"/>
    <property type="match status" value="2"/>
</dbReference>
<evidence type="ECO:0000313" key="10">
    <source>
        <dbReference type="EMBL" id="AAU18536.1"/>
    </source>
</evidence>
<dbReference type="PROSITE" id="PS00455">
    <property type="entry name" value="AMP_BINDING"/>
    <property type="match status" value="2"/>
</dbReference>
<keyword evidence="8" id="KW-0045">Antibiotic biosynthesis</keyword>
<dbReference type="GO" id="GO:0044550">
    <property type="term" value="P:secondary metabolite biosynthetic process"/>
    <property type="evidence" value="ECO:0007669"/>
    <property type="project" value="TreeGrafter"/>
</dbReference>
<dbReference type="Gene3D" id="3.40.50.12780">
    <property type="entry name" value="N-terminal domain of ligase-like"/>
    <property type="match status" value="1"/>
</dbReference>
<dbReference type="Gene3D" id="3.40.50.980">
    <property type="match status" value="2"/>
</dbReference>
<dbReference type="PANTHER" id="PTHR45527:SF1">
    <property type="entry name" value="FATTY ACID SYNTHASE"/>
    <property type="match status" value="1"/>
</dbReference>
<evidence type="ECO:0000256" key="8">
    <source>
        <dbReference type="ARBA" id="ARBA00023194"/>
    </source>
</evidence>
<dbReference type="PATRIC" id="fig|288681.22.peg.3821"/>
<dbReference type="InterPro" id="IPR025110">
    <property type="entry name" value="AMP-bd_C"/>
</dbReference>
<sequence>MSIGETTIKHLNHNHSFVENGVVSIDSDVKSSVDSLLYKFSLSINELFLMAISHYVSFIENQNEVTLFIETEQKKNIPINIHFNGTSTLLDHLKELNETLMLNDTLRFTLRKETNLVSEDVLFDFQISKDKINIKYFFSSADLASELQRVMTRIVYLICQYSKDISANMKQVSFLSLDEKEMVQVQFNNTKSKYDLTQTFIDVFETTVEKNPDRIAVRYGHAQMTYSELNEKANSIARMLKGSGVKNDTIVGIMMNRSIESLVAILGVLKSGGAYLPLDPKQPHERLAYMVRDSAMKTLLVGHGCEYSKDKDIFKSVNLIEVDLESLNLTPNLDEKPALSDLSYIIYTSGTTGNPKGVMVEHKNLINFVNWMIEIGQISNKTKMIQSFSLIFDASIIEMMPCLAAGGQICIVDDSQKVNPEEILEHLVGAQALMLPSLFRAVLDYAETFQQLEKLSKFDKIYLGAEPLPADLITKFSDLCPNKIKDISNLYGPTESTVVASAYFYDEQSSLEDVSVGKPIGNGEIYIVKDNKLCGISMEGELCVGGEGVTRGYLNQPVLTDEKYVVIPEISNGRIYKTGDVGYWREDGTLKLLGRRDEQVKINGYRIELSEIESGLRQIEGINDAVVIYDQSEKIPLFVAFYRGTKFESTNKIKELLRKNLPSYMIPNDIVKVEDFPQTVGGKLDKKKLILDFIDNVSKTDKSGSVNKVLLVFSEVLGKKEVVMEDNFFELGGDSIKAIQIISKLRQKKFELSVKDILENKIIEKIYSKVKSISDFEVSQEEVVGPAVLSPIQQTFFEKMRINEPNYFNQSYMLESTSELNLDFIENALNAVVKHHDLLRATYSDQGQNILPYKKNKHFGMSVVDLTHIKNVVELEEQIINETLKIQKSIDIGKGPLFKVGLFKCIDRSYLFFCIHHLSIDGISWRILVSDFIEGYETQVEGKEIVLPPKTISFKEWSQYLREYGKSEQLAKEIPYWKEINSKIAAGKFRKKPQTKEFTLKTMVIELDEKYTNEMLYEAGKAYKTEINDILITGLVRAIQKQTKNQTIAINMEGHGREPIHKDVKNDRTIGWFTSEYPVVVDNVGHSISKDIVHIKETVRKMPNRGMGNLILQSFSPELFDEIDPDITFNYLGEFGQEYQNRVFSTSSMARARDKSMLNAFRTPITINGSIINKHLKMEVTYEENVFETDFVQQLMNQFIEQLKEVITHCKGQTKRHYTASDFGEYDWSNEEFEKVQTKFEKKGYKISEIYPLTSMQEAMLYYKISNPGASVYTVQMVNSIKRSVDYDLMEQSLSIIAKKYSILRTAIEHRLVTDPRQIILEDRKIECSFVDLTTQDDKKEKLEQIKKADIRRGFDFEEDSLFRLKIIKLEEEDFKILISFHHIILDGWCSSILRNELFEIYQSLDEGVPYETLLVTESEEDKTFSDYVSISQDNNIVEAQKYWRELLEGFEEQIVVKPEGNPDGGDIDEVGKIEFKLSKELHEGLEEFCNTEGYTLNTVIETMWGLTLAAYTNMDDVVFGKVVSGRNVDLEGIDTMMGMFINTVPVRVEINKYDTILNLLSQVQEQSINTTEYDYCPLGEIQQTSLLGNELIKNAVSFENYEPAVLNNNVFKLESIRELTDFNLSLGAVKRTDFYLSMMYNLNMYGESEIQRILSRMIKLLTQMIKNPELLISELNYFEPGEEEKVLFEYNATEDNFALDDSLVSLFEKQVISHPNNVAVEFEGKSLSYRDLNIKANNLACVLKKNGVKAGDIVPIITKPSEELVIAVLGTLKAGAAYLPIDPEQPIKRIQYMINEVGATIILHGAKSVNLDSLLLEIVQVRMEDIPNRKENNLNIVVKPTDLAYVIFTSGTTGEPKGIMVNHRNSLNHTLWQIKNGDFNSKSTMIQTIAFTFDGHTAELFPTLLSGGKLVIATELQRKDPAELLNLIPGNRMTFIPSLLREVIAYAKQVNCTHLLSQFDKVFIVAEPITLDEVYEMVGNSTEKLNDVYHFYGPSEATVTTVAHKMSEHSIGSVVPIGKPVSNTKLYVINQFGNLCGIGMTGELCITGESVSLGYLNQPILTDEKFIPNPFKKHTKMYKTGDLVRWTTQGTLEFLGRKDNQIKLRGFRIEIQEINAALKAYKGIQDAVVIMRGQNEEKDLCAYIISKEKIDIDSLRKEISETLPEYMLPRYIVQLEKMPRTLNGKINTSQLPAPVIDCIADYIEPKTDTQRTVLNLFKTVLKVEQIGIKDSFYDLGGHSLKITRLLNYIEQELQVRLTVREIMEGKTVEKISSIIDAMDSTIHYEQISVAVEVD</sequence>
<dbReference type="PROSITE" id="PS50075">
    <property type="entry name" value="CARRIER"/>
    <property type="match status" value="2"/>
</dbReference>
<evidence type="ECO:0000256" key="1">
    <source>
        <dbReference type="ARBA" id="ARBA00001957"/>
    </source>
</evidence>
<dbReference type="CDD" id="cd05930">
    <property type="entry name" value="A_NRPS"/>
    <property type="match status" value="2"/>
</dbReference>
<evidence type="ECO:0000256" key="6">
    <source>
        <dbReference type="ARBA" id="ARBA00022741"/>
    </source>
</evidence>
<dbReference type="SUPFAM" id="SSF47336">
    <property type="entry name" value="ACP-like"/>
    <property type="match status" value="2"/>
</dbReference>
<keyword evidence="7" id="KW-0067">ATP-binding</keyword>
<dbReference type="EMBL" id="CP000001">
    <property type="protein sequence ID" value="AAU18536.1"/>
    <property type="molecule type" value="Genomic_DNA"/>
</dbReference>
<dbReference type="GO" id="GO:0017000">
    <property type="term" value="P:antibiotic biosynthetic process"/>
    <property type="evidence" value="ECO:0007669"/>
    <property type="project" value="UniProtKB-KW"/>
</dbReference>
<evidence type="ECO:0000313" key="11">
    <source>
        <dbReference type="Proteomes" id="UP000002612"/>
    </source>
</evidence>
<organism evidence="10 11">
    <name type="scientific">Bacillus cereus (strain ZK / E33L)</name>
    <dbReference type="NCBI Taxonomy" id="288681"/>
    <lineage>
        <taxon>Bacteria</taxon>
        <taxon>Bacillati</taxon>
        <taxon>Bacillota</taxon>
        <taxon>Bacilli</taxon>
        <taxon>Bacillales</taxon>
        <taxon>Bacillaceae</taxon>
        <taxon>Bacillus</taxon>
        <taxon>Bacillus cereus group</taxon>
    </lineage>
</organism>
<accession>Q63CQ5</accession>
<dbReference type="Gene3D" id="3.30.559.10">
    <property type="entry name" value="Chloramphenicol acetyltransferase-like domain"/>
    <property type="match status" value="2"/>
</dbReference>
<dbReference type="Pfam" id="PF00550">
    <property type="entry name" value="PP-binding"/>
    <property type="match status" value="2"/>
</dbReference>
<dbReference type="PANTHER" id="PTHR45527">
    <property type="entry name" value="NONRIBOSOMAL PEPTIDE SYNTHETASE"/>
    <property type="match status" value="1"/>
</dbReference>
<proteinExistence type="inferred from homology"/>
<evidence type="ECO:0000256" key="5">
    <source>
        <dbReference type="ARBA" id="ARBA00022737"/>
    </source>
</evidence>
<dbReference type="SUPFAM" id="SSF52777">
    <property type="entry name" value="CoA-dependent acyltransferases"/>
    <property type="match status" value="4"/>
</dbReference>
<comment type="similarity">
    <text evidence="2">Belongs to the ATP-dependent AMP-binding enzyme family.</text>
</comment>
<dbReference type="Proteomes" id="UP000002612">
    <property type="component" value="Chromosome"/>
</dbReference>
<keyword evidence="4" id="KW-0597">Phosphoprotein</keyword>
<gene>
    <name evidence="10" type="primary">dhbF</name>
    <name evidence="10" type="ordered locus">BCE33L1717</name>
</gene>
<dbReference type="SUPFAM" id="SSF56801">
    <property type="entry name" value="Acetyl-CoA synthetase-like"/>
    <property type="match status" value="2"/>
</dbReference>
<dbReference type="InterPro" id="IPR009081">
    <property type="entry name" value="PP-bd_ACP"/>
</dbReference>
<dbReference type="NCBIfam" id="TIGR01720">
    <property type="entry name" value="NRPS-para261"/>
    <property type="match status" value="1"/>
</dbReference>
<dbReference type="Pfam" id="PF00501">
    <property type="entry name" value="AMP-binding"/>
    <property type="match status" value="2"/>
</dbReference>
<feature type="domain" description="Carrier" evidence="9">
    <location>
        <begin position="2205"/>
        <end position="2280"/>
    </location>
</feature>
<dbReference type="Gene3D" id="3.30.559.30">
    <property type="entry name" value="Nonribosomal peptide synthetase, condensation domain"/>
    <property type="match status" value="2"/>
</dbReference>
<dbReference type="GO" id="GO:0005737">
    <property type="term" value="C:cytoplasm"/>
    <property type="evidence" value="ECO:0007669"/>
    <property type="project" value="TreeGrafter"/>
</dbReference>
<dbReference type="NCBIfam" id="TIGR01733">
    <property type="entry name" value="AA-adenyl-dom"/>
    <property type="match status" value="2"/>
</dbReference>
<dbReference type="InterPro" id="IPR006162">
    <property type="entry name" value="Ppantetheine_attach_site"/>
</dbReference>
<evidence type="ECO:0000256" key="4">
    <source>
        <dbReference type="ARBA" id="ARBA00022553"/>
    </source>
</evidence>
<dbReference type="Gene3D" id="1.10.1200.10">
    <property type="entry name" value="ACP-like"/>
    <property type="match status" value="2"/>
</dbReference>
<dbReference type="InterPro" id="IPR000873">
    <property type="entry name" value="AMP-dep_synth/lig_dom"/>
</dbReference>
<dbReference type="InterPro" id="IPR010060">
    <property type="entry name" value="NRPS_synth"/>
</dbReference>
<comment type="cofactor">
    <cofactor evidence="1">
        <name>pantetheine 4'-phosphate</name>
        <dbReference type="ChEBI" id="CHEBI:47942"/>
    </cofactor>
</comment>
<evidence type="ECO:0000256" key="2">
    <source>
        <dbReference type="ARBA" id="ARBA00006432"/>
    </source>
</evidence>
<dbReference type="NCBIfam" id="NF003417">
    <property type="entry name" value="PRK04813.1"/>
    <property type="match status" value="2"/>
</dbReference>
<dbReference type="PROSITE" id="PS00012">
    <property type="entry name" value="PHOSPHOPANTETHEINE"/>
    <property type="match status" value="1"/>
</dbReference>
<dbReference type="GO" id="GO:0005524">
    <property type="term" value="F:ATP binding"/>
    <property type="evidence" value="ECO:0007669"/>
    <property type="project" value="UniProtKB-KW"/>
</dbReference>
<dbReference type="GO" id="GO:0003824">
    <property type="term" value="F:catalytic activity"/>
    <property type="evidence" value="ECO:0007669"/>
    <property type="project" value="InterPro"/>
</dbReference>
<dbReference type="InterPro" id="IPR010071">
    <property type="entry name" value="AA_adenyl_dom"/>
</dbReference>
<protein>
    <submittedName>
        <fullName evidence="10">Multifunctional nonribosomal peptide synthetase (Mycosubtilin synthetase)</fullName>
    </submittedName>
</protein>
<dbReference type="Gene3D" id="3.30.300.30">
    <property type="match status" value="2"/>
</dbReference>
<dbReference type="FunFam" id="3.40.50.980:FF:000001">
    <property type="entry name" value="Non-ribosomal peptide synthetase"/>
    <property type="match status" value="2"/>
</dbReference>
<keyword evidence="3" id="KW-0596">Phosphopantetheine</keyword>
<dbReference type="InterPro" id="IPR001242">
    <property type="entry name" value="Condensation_dom"/>
</dbReference>
<dbReference type="InterPro" id="IPR023213">
    <property type="entry name" value="CAT-like_dom_sf"/>
</dbReference>
<dbReference type="Gene3D" id="2.30.38.10">
    <property type="entry name" value="Luciferase, Domain 3"/>
    <property type="match status" value="1"/>
</dbReference>